<organism evidence="1 2">
    <name type="scientific">Solanum commersonii</name>
    <name type="common">Commerson's wild potato</name>
    <name type="synonym">Commerson's nightshade</name>
    <dbReference type="NCBI Taxonomy" id="4109"/>
    <lineage>
        <taxon>Eukaryota</taxon>
        <taxon>Viridiplantae</taxon>
        <taxon>Streptophyta</taxon>
        <taxon>Embryophyta</taxon>
        <taxon>Tracheophyta</taxon>
        <taxon>Spermatophyta</taxon>
        <taxon>Magnoliopsida</taxon>
        <taxon>eudicotyledons</taxon>
        <taxon>Gunneridae</taxon>
        <taxon>Pentapetalae</taxon>
        <taxon>asterids</taxon>
        <taxon>lamiids</taxon>
        <taxon>Solanales</taxon>
        <taxon>Solanaceae</taxon>
        <taxon>Solanoideae</taxon>
        <taxon>Solaneae</taxon>
        <taxon>Solanum</taxon>
    </lineage>
</organism>
<keyword evidence="2" id="KW-1185">Reference proteome</keyword>
<comment type="caution">
    <text evidence="1">The sequence shown here is derived from an EMBL/GenBank/DDBJ whole genome shotgun (WGS) entry which is preliminary data.</text>
</comment>
<sequence>MATPKLPLSGTAPRKKEKRVIITAEVTPPRLTWAKPPRGNAKRKGEEAGSRKFKFEVEFIRQHEHRINLYHFD</sequence>
<dbReference type="EMBL" id="JACXVP010000001">
    <property type="protein sequence ID" value="KAG5632007.1"/>
    <property type="molecule type" value="Genomic_DNA"/>
</dbReference>
<dbReference type="AlphaFoldDB" id="A0A9J6B6F8"/>
<dbReference type="Proteomes" id="UP000824120">
    <property type="component" value="Chromosome 1"/>
</dbReference>
<protein>
    <submittedName>
        <fullName evidence="1">Uncharacterized protein</fullName>
    </submittedName>
</protein>
<reference evidence="1 2" key="1">
    <citation type="submission" date="2020-09" db="EMBL/GenBank/DDBJ databases">
        <title>De no assembly of potato wild relative species, Solanum commersonii.</title>
        <authorList>
            <person name="Cho K."/>
        </authorList>
    </citation>
    <scope>NUCLEOTIDE SEQUENCE [LARGE SCALE GENOMIC DNA]</scope>
    <source>
        <strain evidence="1">LZ3.2</strain>
        <tissue evidence="1">Leaf</tissue>
    </source>
</reference>
<proteinExistence type="predicted"/>
<evidence type="ECO:0000313" key="2">
    <source>
        <dbReference type="Proteomes" id="UP000824120"/>
    </source>
</evidence>
<name>A0A9J6B6F8_SOLCO</name>
<gene>
    <name evidence="1" type="ORF">H5410_003724</name>
</gene>
<accession>A0A9J6B6F8</accession>
<evidence type="ECO:0000313" key="1">
    <source>
        <dbReference type="EMBL" id="KAG5632007.1"/>
    </source>
</evidence>